<name>A0A8H3FI61_9LECA</name>
<evidence type="ECO:0000256" key="4">
    <source>
        <dbReference type="ARBA" id="ARBA00022807"/>
    </source>
</evidence>
<dbReference type="SMART" id="SM00230">
    <property type="entry name" value="CysPc"/>
    <property type="match status" value="1"/>
</dbReference>
<dbReference type="PANTHER" id="PTHR10183:SF379">
    <property type="entry name" value="CALPAIN-5"/>
    <property type="match status" value="1"/>
</dbReference>
<feature type="active site" evidence="5">
    <location>
        <position position="402"/>
    </location>
</feature>
<feature type="active site" evidence="5">
    <location>
        <position position="616"/>
    </location>
</feature>
<dbReference type="PROSITE" id="PS50203">
    <property type="entry name" value="CALPAIN_CAT"/>
    <property type="match status" value="1"/>
</dbReference>
<feature type="coiled-coil region" evidence="7">
    <location>
        <begin position="264"/>
        <end position="298"/>
    </location>
</feature>
<evidence type="ECO:0000256" key="2">
    <source>
        <dbReference type="ARBA" id="ARBA00022670"/>
    </source>
</evidence>
<reference evidence="9" key="1">
    <citation type="submission" date="2021-03" db="EMBL/GenBank/DDBJ databases">
        <authorList>
            <person name="Tagirdzhanova G."/>
        </authorList>
    </citation>
    <scope>NUCLEOTIDE SEQUENCE</scope>
</reference>
<dbReference type="EMBL" id="CAJPDQ010000018">
    <property type="protein sequence ID" value="CAF9922378.1"/>
    <property type="molecule type" value="Genomic_DNA"/>
</dbReference>
<dbReference type="InterPro" id="IPR001300">
    <property type="entry name" value="Peptidase_C2_calpain_cat"/>
</dbReference>
<dbReference type="Proteomes" id="UP000664169">
    <property type="component" value="Unassembled WGS sequence"/>
</dbReference>
<evidence type="ECO:0000256" key="1">
    <source>
        <dbReference type="ARBA" id="ARBA00007623"/>
    </source>
</evidence>
<dbReference type="AlphaFoldDB" id="A0A8H3FI61"/>
<evidence type="ECO:0000256" key="7">
    <source>
        <dbReference type="SAM" id="Coils"/>
    </source>
</evidence>
<keyword evidence="10" id="KW-1185">Reference proteome</keyword>
<keyword evidence="4" id="KW-0788">Thiol protease</keyword>
<comment type="caution">
    <text evidence="6">Lacks conserved residue(s) required for the propagation of feature annotation.</text>
</comment>
<dbReference type="PANTHER" id="PTHR10183">
    <property type="entry name" value="CALPAIN"/>
    <property type="match status" value="1"/>
</dbReference>
<dbReference type="GO" id="GO:0006508">
    <property type="term" value="P:proteolysis"/>
    <property type="evidence" value="ECO:0007669"/>
    <property type="project" value="UniProtKB-KW"/>
</dbReference>
<accession>A0A8H3FI61</accession>
<comment type="similarity">
    <text evidence="1">Belongs to the peptidase C2 family.</text>
</comment>
<evidence type="ECO:0000256" key="5">
    <source>
        <dbReference type="PIRSR" id="PIRSR622684-1"/>
    </source>
</evidence>
<evidence type="ECO:0000313" key="10">
    <source>
        <dbReference type="Proteomes" id="UP000664169"/>
    </source>
</evidence>
<dbReference type="Pfam" id="PF00648">
    <property type="entry name" value="Peptidase_C2"/>
    <property type="match status" value="2"/>
</dbReference>
<proteinExistence type="inferred from homology"/>
<dbReference type="SUPFAM" id="SSF54001">
    <property type="entry name" value="Cysteine proteinases"/>
    <property type="match status" value="1"/>
</dbReference>
<dbReference type="InterPro" id="IPR022684">
    <property type="entry name" value="Calpain_cysteine_protease"/>
</dbReference>
<feature type="domain" description="Calpain catalytic" evidence="8">
    <location>
        <begin position="372"/>
        <end position="633"/>
    </location>
</feature>
<comment type="caution">
    <text evidence="9">The sequence shown here is derived from an EMBL/GenBank/DDBJ whole genome shotgun (WGS) entry which is preliminary data.</text>
</comment>
<gene>
    <name evidence="9" type="ORF">GOMPHAMPRED_002536</name>
</gene>
<dbReference type="Gene3D" id="3.90.70.10">
    <property type="entry name" value="Cysteine proteinases"/>
    <property type="match status" value="1"/>
</dbReference>
<evidence type="ECO:0000259" key="8">
    <source>
        <dbReference type="PROSITE" id="PS50203"/>
    </source>
</evidence>
<protein>
    <recommendedName>
        <fullName evidence="8">Calpain catalytic domain-containing protein</fullName>
    </recommendedName>
</protein>
<evidence type="ECO:0000256" key="6">
    <source>
        <dbReference type="PROSITE-ProRule" id="PRU00239"/>
    </source>
</evidence>
<sequence>MDPLSIATASASLAKTAYGLVKALSSGIDAATSVDATLQAFAGEVSALAHALGLVDQAFRNSRLRDLGTSANHKFVNEVSQSLRTLLTDCEDILVKLDSIIQSASKAYRNTVFRKSVTALRLDFKSASIAQVRQQIQSYNAAMQMTLSMLNISLLLAQDLPIPKDTAPLALSVKALEEWKESLQSKLSNPVVSDSDDPSSGKTRNLNQYLQISESLLSNASEYHGSSRNTVVTDVADGELVGSVVDLAPGGHSTVESWRKDINEELLESEKHKASIDRKRLEQALKKLDVRNRVARKVHGASAHRSYDEAWTDCNEAVRSISAACRRRNLRYSDTYFDLELDLKTKMFPNCLIGLRDQYADHSSLAKPRGVKRVHRIFSNPEFYIEGAKRIRIREERPGGNCWLLAALCGLGSGENFELIERLCVARDEAIGIYGFVFYRDGQWIYSIVDDKLYLKHADYDKSSQKEWAREGDFSDAEEEYRKIFLEGSRALYFAKCLLKNEIWLPLLEKAFAKAHGHYNALYGGLTGEAIEDLTGGVTTEILTSDILDVNRFWTDELLHVNSRFIIGCATGRFDEWQGDVNGERKDIQLKRAFTVIEACEVTHDGRMYRLLNLRNPWGKTEWSGAWSHGSVE</sequence>
<keyword evidence="3" id="KW-0378">Hydrolase</keyword>
<dbReference type="GO" id="GO:0004198">
    <property type="term" value="F:calcium-dependent cysteine-type endopeptidase activity"/>
    <property type="evidence" value="ECO:0007669"/>
    <property type="project" value="InterPro"/>
</dbReference>
<dbReference type="OrthoDB" id="424753at2759"/>
<evidence type="ECO:0000313" key="9">
    <source>
        <dbReference type="EMBL" id="CAF9922378.1"/>
    </source>
</evidence>
<evidence type="ECO:0000256" key="3">
    <source>
        <dbReference type="ARBA" id="ARBA00022801"/>
    </source>
</evidence>
<keyword evidence="7" id="KW-0175">Coiled coil</keyword>
<organism evidence="9 10">
    <name type="scientific">Gomphillus americanus</name>
    <dbReference type="NCBI Taxonomy" id="1940652"/>
    <lineage>
        <taxon>Eukaryota</taxon>
        <taxon>Fungi</taxon>
        <taxon>Dikarya</taxon>
        <taxon>Ascomycota</taxon>
        <taxon>Pezizomycotina</taxon>
        <taxon>Lecanoromycetes</taxon>
        <taxon>OSLEUM clade</taxon>
        <taxon>Ostropomycetidae</taxon>
        <taxon>Ostropales</taxon>
        <taxon>Graphidaceae</taxon>
        <taxon>Gomphilloideae</taxon>
        <taxon>Gomphillus</taxon>
    </lineage>
</organism>
<dbReference type="InterPro" id="IPR038765">
    <property type="entry name" value="Papain-like_cys_pep_sf"/>
</dbReference>
<keyword evidence="2" id="KW-0645">Protease</keyword>